<evidence type="ECO:0000313" key="3">
    <source>
        <dbReference type="Proteomes" id="UP001159363"/>
    </source>
</evidence>
<reference evidence="2 3" key="1">
    <citation type="submission" date="2023-02" db="EMBL/GenBank/DDBJ databases">
        <title>LHISI_Scaffold_Assembly.</title>
        <authorList>
            <person name="Stuart O.P."/>
            <person name="Cleave R."/>
            <person name="Magrath M.J.L."/>
            <person name="Mikheyev A.S."/>
        </authorList>
    </citation>
    <scope>NUCLEOTIDE SEQUENCE [LARGE SCALE GENOMIC DNA]</scope>
    <source>
        <strain evidence="2">Daus_M_001</strain>
        <tissue evidence="2">Leg muscle</tissue>
    </source>
</reference>
<organism evidence="2 3">
    <name type="scientific">Dryococelus australis</name>
    <dbReference type="NCBI Taxonomy" id="614101"/>
    <lineage>
        <taxon>Eukaryota</taxon>
        <taxon>Metazoa</taxon>
        <taxon>Ecdysozoa</taxon>
        <taxon>Arthropoda</taxon>
        <taxon>Hexapoda</taxon>
        <taxon>Insecta</taxon>
        <taxon>Pterygota</taxon>
        <taxon>Neoptera</taxon>
        <taxon>Polyneoptera</taxon>
        <taxon>Phasmatodea</taxon>
        <taxon>Verophasmatodea</taxon>
        <taxon>Anareolatae</taxon>
        <taxon>Phasmatidae</taxon>
        <taxon>Eurycanthinae</taxon>
        <taxon>Dryococelus</taxon>
    </lineage>
</organism>
<dbReference type="Proteomes" id="UP001159363">
    <property type="component" value="Chromosome 2"/>
</dbReference>
<sequence>MERTVLAKSMEQHRDRGLRPPEGSSFGSCDGGGVFVQVKMTDMQVRGTPRDMLPGDPQCAPLPAVLAESYVTLLRKLVNHSGWNKQVCDPLGSSARFSELSLPRRSLEIQAVVLVHNHTVMYRNANYRSTLLWWSLNRLNFFKIQCSDHNS</sequence>
<name>A0ABQ9I4A3_9NEOP</name>
<evidence type="ECO:0000256" key="1">
    <source>
        <dbReference type="SAM" id="MobiDB-lite"/>
    </source>
</evidence>
<gene>
    <name evidence="2" type="ORF">PR048_004019</name>
</gene>
<accession>A0ABQ9I4A3</accession>
<comment type="caution">
    <text evidence="2">The sequence shown here is derived from an EMBL/GenBank/DDBJ whole genome shotgun (WGS) entry which is preliminary data.</text>
</comment>
<evidence type="ECO:0000313" key="2">
    <source>
        <dbReference type="EMBL" id="KAJ8891491.1"/>
    </source>
</evidence>
<feature type="region of interest" description="Disordered" evidence="1">
    <location>
        <begin position="1"/>
        <end position="25"/>
    </location>
</feature>
<dbReference type="EMBL" id="JARBHB010000002">
    <property type="protein sequence ID" value="KAJ8891491.1"/>
    <property type="molecule type" value="Genomic_DNA"/>
</dbReference>
<feature type="compositionally biased region" description="Basic and acidic residues" evidence="1">
    <location>
        <begin position="1"/>
        <end position="19"/>
    </location>
</feature>
<protein>
    <submittedName>
        <fullName evidence="2">Uncharacterized protein</fullName>
    </submittedName>
</protein>
<keyword evidence="3" id="KW-1185">Reference proteome</keyword>
<proteinExistence type="predicted"/>